<gene>
    <name evidence="9" type="primary">EIN3_7</name>
    <name evidence="9" type="ORF">g.59433</name>
</gene>
<dbReference type="Pfam" id="PF04873">
    <property type="entry name" value="EIN3_DNA-bd"/>
    <property type="match status" value="1"/>
</dbReference>
<evidence type="ECO:0000256" key="5">
    <source>
        <dbReference type="ARBA" id="ARBA00023159"/>
    </source>
</evidence>
<dbReference type="GO" id="GO:0003700">
    <property type="term" value="F:DNA-binding transcription factor activity"/>
    <property type="evidence" value="ECO:0007669"/>
    <property type="project" value="InterPro"/>
</dbReference>
<keyword evidence="6" id="KW-0539">Nucleus</keyword>
<protein>
    <submittedName>
        <fullName evidence="9">Protein ETHYLENE INSENSITIVE 3</fullName>
    </submittedName>
</protein>
<sequence>MDGVVVDDIEFPGSFEFLPLPSSANFENLQYATLKAPTAPPPASAGVCDVDIMESPIEVLPEAIADDEDSEDDIDVDELERRMWRDRLRLKRLKEQQQAKSKEQGDVARHHQSQEQARRKKMSRAQDGILKYMLKMVEVCKAQGFVYGIIPEKGKLVSGASDNLRGWWKERVRFDPNGPAAIAKYQAHNAIPGSNSEKRSDASTPRTLQELQDTTLGSLLSALMQHCDPPQRRFPLEKGIPPPWWPNGNEEWWPRLGMPAEQGPPPYKKPHDLKKAWKVSVLTAVIKHMYPDVSKIRKLVRQSKCLQDKMTARENQIWSAVMGQEDALARHVYHGACHLPTLGGGIGGTSSFGTMASEHNVDGFDDATAIGMEDSKAMDANMFDVGITRNGQRWEPAPIKEETGLEMVRKRPPSSDAEVTLNQSAFTCENVQCPHHDIRLGFMDKNGRNNHQHACEYQEKFSGGLGGPSFQIKGNSPLASLPSTQSKPAPISGSHSAGAMGISGLGIPAEGEKSISELMAFYDNNINPNKGSSGSVDSENDQNPLQQRVQMDDNFLRQALGIGAASIFEESNNAMPPQVFFREEAACQQGFENQYADVNVNFRFSSFNLSNLDFGGLPTGSGDSMPLLDSSTWSF</sequence>
<keyword evidence="5" id="KW-0010">Activator</keyword>
<name>A0A1D1Z1E7_9ARAE</name>
<dbReference type="GO" id="GO:0043565">
    <property type="term" value="F:sequence-specific DNA binding"/>
    <property type="evidence" value="ECO:0007669"/>
    <property type="project" value="UniProtKB-ARBA"/>
</dbReference>
<dbReference type="InterPro" id="IPR006957">
    <property type="entry name" value="EIN3"/>
</dbReference>
<evidence type="ECO:0000256" key="3">
    <source>
        <dbReference type="ARBA" id="ARBA00022745"/>
    </source>
</evidence>
<dbReference type="AlphaFoldDB" id="A0A1D1Z1E7"/>
<feature type="domain" description="Ethylene insensitive 3-like DNA-binding" evidence="8">
    <location>
        <begin position="77"/>
        <end position="325"/>
    </location>
</feature>
<dbReference type="PANTHER" id="PTHR33305:SF30">
    <property type="entry name" value="ETHYLENE INSENSITIVE 3-LIKE 3 PROTEIN"/>
    <property type="match status" value="1"/>
</dbReference>
<dbReference type="FunFam" id="1.10.3180.10:FF:000002">
    <property type="entry name" value="Ethylene insensitive 3-like 1"/>
    <property type="match status" value="1"/>
</dbReference>
<dbReference type="GO" id="GO:0045893">
    <property type="term" value="P:positive regulation of DNA-templated transcription"/>
    <property type="evidence" value="ECO:0007669"/>
    <property type="project" value="UniProtKB-ARBA"/>
</dbReference>
<dbReference type="InterPro" id="IPR047091">
    <property type="entry name" value="EIN3-like_DNA-bd"/>
</dbReference>
<feature type="region of interest" description="Disordered" evidence="7">
    <location>
        <begin position="466"/>
        <end position="495"/>
    </location>
</feature>
<comment type="subcellular location">
    <subcellularLocation>
        <location evidence="1">Nucleus</location>
    </subcellularLocation>
</comment>
<reference evidence="9" key="1">
    <citation type="submission" date="2015-07" db="EMBL/GenBank/DDBJ databases">
        <title>Transcriptome Assembly of Anthurium amnicola.</title>
        <authorList>
            <person name="Suzuki J."/>
        </authorList>
    </citation>
    <scope>NUCLEOTIDE SEQUENCE</scope>
</reference>
<organism evidence="9">
    <name type="scientific">Anthurium amnicola</name>
    <dbReference type="NCBI Taxonomy" id="1678845"/>
    <lineage>
        <taxon>Eukaryota</taxon>
        <taxon>Viridiplantae</taxon>
        <taxon>Streptophyta</taxon>
        <taxon>Embryophyta</taxon>
        <taxon>Tracheophyta</taxon>
        <taxon>Spermatophyta</taxon>
        <taxon>Magnoliopsida</taxon>
        <taxon>Liliopsida</taxon>
        <taxon>Araceae</taxon>
        <taxon>Pothoideae</taxon>
        <taxon>Potheae</taxon>
        <taxon>Anthurium</taxon>
    </lineage>
</organism>
<dbReference type="InterPro" id="IPR023278">
    <property type="entry name" value="Ethylene_insens-like_DNA-bd"/>
</dbReference>
<dbReference type="PANTHER" id="PTHR33305">
    <property type="entry name" value="ETHYLENE INSENSITIVE 3-LIKE 2 PROTEIN"/>
    <property type="match status" value="1"/>
</dbReference>
<dbReference type="SUPFAM" id="SSF116768">
    <property type="entry name" value="DNA-binding domain of EIN3-like"/>
    <property type="match status" value="1"/>
</dbReference>
<dbReference type="GO" id="GO:0005634">
    <property type="term" value="C:nucleus"/>
    <property type="evidence" value="ECO:0007669"/>
    <property type="project" value="UniProtKB-SubCell"/>
</dbReference>
<evidence type="ECO:0000256" key="1">
    <source>
        <dbReference type="ARBA" id="ARBA00004123"/>
    </source>
</evidence>
<evidence type="ECO:0000256" key="4">
    <source>
        <dbReference type="ARBA" id="ARBA00023125"/>
    </source>
</evidence>
<proteinExistence type="inferred from homology"/>
<dbReference type="Gene3D" id="1.10.3180.10">
    <property type="entry name" value="DNA-binding domain of EIN3-like"/>
    <property type="match status" value="2"/>
</dbReference>
<keyword evidence="3" id="KW-0936">Ethylene signaling pathway</keyword>
<feature type="compositionally biased region" description="Basic and acidic residues" evidence="7">
    <location>
        <begin position="95"/>
        <end position="117"/>
    </location>
</feature>
<accession>A0A1D1Z1E7</accession>
<dbReference type="EMBL" id="GDJX01007191">
    <property type="protein sequence ID" value="JAT60745.1"/>
    <property type="molecule type" value="Transcribed_RNA"/>
</dbReference>
<dbReference type="GO" id="GO:0009873">
    <property type="term" value="P:ethylene-activated signaling pathway"/>
    <property type="evidence" value="ECO:0007669"/>
    <property type="project" value="UniProtKB-KW"/>
</dbReference>
<feature type="compositionally biased region" description="Polar residues" evidence="7">
    <location>
        <begin position="472"/>
        <end position="487"/>
    </location>
</feature>
<evidence type="ECO:0000313" key="9">
    <source>
        <dbReference type="EMBL" id="JAT60745.1"/>
    </source>
</evidence>
<keyword evidence="4" id="KW-0238">DNA-binding</keyword>
<evidence type="ECO:0000259" key="8">
    <source>
        <dbReference type="Pfam" id="PF04873"/>
    </source>
</evidence>
<evidence type="ECO:0000256" key="6">
    <source>
        <dbReference type="ARBA" id="ARBA00023242"/>
    </source>
</evidence>
<evidence type="ECO:0000256" key="2">
    <source>
        <dbReference type="ARBA" id="ARBA00009416"/>
    </source>
</evidence>
<comment type="similarity">
    <text evidence="2">Belongs to the EIN3 family.</text>
</comment>
<dbReference type="FunFam" id="1.10.3180.10:FF:000001">
    <property type="entry name" value="Ethylene insensitive 3-like 1"/>
    <property type="match status" value="1"/>
</dbReference>
<feature type="region of interest" description="Disordered" evidence="7">
    <location>
        <begin position="95"/>
        <end position="122"/>
    </location>
</feature>
<evidence type="ECO:0000256" key="7">
    <source>
        <dbReference type="SAM" id="MobiDB-lite"/>
    </source>
</evidence>
<dbReference type="GO" id="GO:0010104">
    <property type="term" value="P:regulation of ethylene-activated signaling pathway"/>
    <property type="evidence" value="ECO:0007669"/>
    <property type="project" value="UniProtKB-ARBA"/>
</dbReference>